<evidence type="ECO:0000313" key="2">
    <source>
        <dbReference type="EMBL" id="RGW08678.1"/>
    </source>
</evidence>
<name>A0A395XDT0_9BIFI</name>
<proteinExistence type="predicted"/>
<dbReference type="EMBL" id="QRZV01000004">
    <property type="protein sequence ID" value="RGW08678.1"/>
    <property type="molecule type" value="Genomic_DNA"/>
</dbReference>
<evidence type="ECO:0000256" key="1">
    <source>
        <dbReference type="SAM" id="MobiDB-lite"/>
    </source>
</evidence>
<evidence type="ECO:0000313" key="3">
    <source>
        <dbReference type="Proteomes" id="UP000265970"/>
    </source>
</evidence>
<organism evidence="2 3">
    <name type="scientific">Bifidobacterium pseudolongum</name>
    <dbReference type="NCBI Taxonomy" id="1694"/>
    <lineage>
        <taxon>Bacteria</taxon>
        <taxon>Bacillati</taxon>
        <taxon>Actinomycetota</taxon>
        <taxon>Actinomycetes</taxon>
        <taxon>Bifidobacteriales</taxon>
        <taxon>Bifidobacteriaceae</taxon>
        <taxon>Bifidobacterium</taxon>
    </lineage>
</organism>
<comment type="caution">
    <text evidence="2">The sequence shown here is derived from an EMBL/GenBank/DDBJ whole genome shotgun (WGS) entry which is preliminary data.</text>
</comment>
<feature type="compositionally biased region" description="Basic and acidic residues" evidence="1">
    <location>
        <begin position="21"/>
        <end position="37"/>
    </location>
</feature>
<reference evidence="2 3" key="1">
    <citation type="submission" date="2018-08" db="EMBL/GenBank/DDBJ databases">
        <title>A genome reference for cultivated species of the human gut microbiota.</title>
        <authorList>
            <person name="Zou Y."/>
            <person name="Xue W."/>
            <person name="Luo G."/>
        </authorList>
    </citation>
    <scope>NUCLEOTIDE SEQUENCE [LARGE SCALE GENOMIC DNA]</scope>
    <source>
        <strain evidence="2 3">AF13-3LB</strain>
    </source>
</reference>
<dbReference type="Proteomes" id="UP000265970">
    <property type="component" value="Unassembled WGS sequence"/>
</dbReference>
<sequence length="116" mass="13266">MARRTDRTHPVAGQPLRDRRHLPDPVESGTRHPDRANRASGPRGLGSMVIKTADFKHVGREVLELRFHFGAEYRVYCATKQDTLLPLLTGGDKSSQRKDIETAQRLLDEARKEHQW</sequence>
<gene>
    <name evidence="2" type="ORF">DWV92_07545</name>
</gene>
<dbReference type="Pfam" id="PF05973">
    <property type="entry name" value="Gp49"/>
    <property type="match status" value="1"/>
</dbReference>
<dbReference type="InterPro" id="IPR009241">
    <property type="entry name" value="HigB-like"/>
</dbReference>
<feature type="region of interest" description="Disordered" evidence="1">
    <location>
        <begin position="1"/>
        <end position="46"/>
    </location>
</feature>
<accession>A0A395XDT0</accession>
<protein>
    <submittedName>
        <fullName evidence="2">Type II toxin-antitoxin system RelE/ParE family toxin</fullName>
    </submittedName>
</protein>
<dbReference type="AlphaFoldDB" id="A0A395XDT0"/>